<sequence>MTKKIFFGNYKGGVGKTTTVFEIGVHLATEYQQKVLLIDLDPQCSLSKICQDCRNEELSGLDVGHTLNYVLELYAEYIRQASRLDILEKNIHTNFEKVIDAIQPIPKHSSAGDGCLDFVPTVLDMKNSRINDIADRFSKDTRNILVISRFLDDIQKEMDF</sequence>
<protein>
    <submittedName>
        <fullName evidence="1">ParA family protein</fullName>
    </submittedName>
</protein>
<dbReference type="Proteomes" id="UP000304953">
    <property type="component" value="Unassembled WGS sequence"/>
</dbReference>
<reference evidence="1" key="1">
    <citation type="submission" date="2019-04" db="EMBL/GenBank/DDBJ databases">
        <title>Microbes associate with the intestines of laboratory mice.</title>
        <authorList>
            <person name="Navarre W."/>
            <person name="Wong E."/>
            <person name="Huang K."/>
            <person name="Tropini C."/>
            <person name="Ng K."/>
            <person name="Yu B."/>
        </authorList>
    </citation>
    <scope>NUCLEOTIDE SEQUENCE</scope>
    <source>
        <strain evidence="1">NM01_1-7b</strain>
    </source>
</reference>
<organism evidence="1 2">
    <name type="scientific">Petralouisia muris</name>
    <dbReference type="NCBI Taxonomy" id="3032872"/>
    <lineage>
        <taxon>Bacteria</taxon>
        <taxon>Bacillati</taxon>
        <taxon>Bacillota</taxon>
        <taxon>Clostridia</taxon>
        <taxon>Lachnospirales</taxon>
        <taxon>Lachnospiraceae</taxon>
        <taxon>Petralouisia</taxon>
    </lineage>
</organism>
<accession>A0AC61RN31</accession>
<comment type="caution">
    <text evidence="1">The sequence shown here is derived from an EMBL/GenBank/DDBJ whole genome shotgun (WGS) entry which is preliminary data.</text>
</comment>
<proteinExistence type="predicted"/>
<name>A0AC61RN31_9FIRM</name>
<dbReference type="EMBL" id="SRYA01000107">
    <property type="protein sequence ID" value="TGY88016.1"/>
    <property type="molecule type" value="Genomic_DNA"/>
</dbReference>
<evidence type="ECO:0000313" key="2">
    <source>
        <dbReference type="Proteomes" id="UP000304953"/>
    </source>
</evidence>
<keyword evidence="2" id="KW-1185">Reference proteome</keyword>
<gene>
    <name evidence="1" type="ORF">E5329_26255</name>
</gene>
<evidence type="ECO:0000313" key="1">
    <source>
        <dbReference type="EMBL" id="TGY88016.1"/>
    </source>
</evidence>